<keyword evidence="4 10" id="KW-0547">Nucleotide-binding</keyword>
<dbReference type="InterPro" id="IPR020084">
    <property type="entry name" value="NUDIX_hydrolase_CS"/>
</dbReference>
<comment type="subcellular location">
    <subcellularLocation>
        <location evidence="10">Cytoplasm</location>
    </subcellularLocation>
</comment>
<dbReference type="CDD" id="cd07958">
    <property type="entry name" value="Anticodon_Ia_Leu_BEm"/>
    <property type="match status" value="1"/>
</dbReference>
<dbReference type="PANTHER" id="PTHR43740:SF2">
    <property type="entry name" value="LEUCINE--TRNA LIGASE, MITOCHONDRIAL"/>
    <property type="match status" value="1"/>
</dbReference>
<dbReference type="AlphaFoldDB" id="A0A1F5WZA2"/>
<comment type="similarity">
    <text evidence="1 10">Belongs to the class-I aminoacyl-tRNA synthetase family.</text>
</comment>
<dbReference type="Gene3D" id="3.10.20.590">
    <property type="match status" value="1"/>
</dbReference>
<keyword evidence="8 10" id="KW-0030">Aminoacyl-tRNA synthetase</keyword>
<evidence type="ECO:0000256" key="1">
    <source>
        <dbReference type="ARBA" id="ARBA00005594"/>
    </source>
</evidence>
<evidence type="ECO:0000256" key="6">
    <source>
        <dbReference type="ARBA" id="ARBA00022840"/>
    </source>
</evidence>
<dbReference type="Pfam" id="PF13603">
    <property type="entry name" value="tRNA-synt_1_2"/>
    <property type="match status" value="1"/>
</dbReference>
<protein>
    <recommendedName>
        <fullName evidence="10">Leucine--tRNA ligase</fullName>
        <ecNumber evidence="10">6.1.1.4</ecNumber>
    </recommendedName>
    <alternativeName>
        <fullName evidence="10">Leucyl-tRNA synthetase</fullName>
        <shortName evidence="10">LeuRS</shortName>
    </alternativeName>
</protein>
<sequence length="1003" mass="114119">MASFDHKKIEKRWQKEWEKKKLYKTADSEKGSDNYYALIEFPYPSGNLHTGHWYAFAVPDILARKKRMEGKNILFPIGFDAFGLPAENAAIKRGLNPKKWTYENIDYMKKQLKSMGASFDWSREVITADPEYYKWTQCIFLQFFKKGLAYRAETAVNWCPKDKTVLANEQVVGGHCERCGSEIVQKNMKQWMLRITDYAEKLLSGLDKLNWKEEIKEAQRNWIGKSEGAEIEFEIQLGGPTAKGRTDLQKSRIKVFTTRPDTLFGATYMVLAPEHQLISNLQFSISNYAEVKDYIEKAKRKTPLQRQQETKEKTGIELKGIKAINPATKEEISVWIADYVLGGYGTGAIMAVPAHDERDFEFASKFNLTVKHVVIPSVVDHVNPPRADKPSKTRINVHALVYDPVKKKYLIIRNKKFGWDTVVIGGVEEGEEPVGAALRELLEETGYVDLEFKRILGGPAKAAYFAKHKDENRIAITTAVYFELKSDKHVAIAEDGENEGNEILWIDAKDFVPGKMVNSELPYWLERLKAGKDFAYSGSGALINSGKFDGTDSESAGKAITEFVGGEIKTQYKLRDWVISRQRYWGVPIPIIHCPKCGVVAAADKDLPIKLPEIKDYLPTGEGKSPLAKAEKWLKVKCPKCGNNAERETDTLDTFVDSSWYFLRYTDPKNKKTFADAKKMSAWMPVDLYSGGAEHTTMHLLYSRFWYKAMFDLGLLGGSTAKLGDEPYKERRNRGIILGPDGQKMSKSKGNVIDPDEYVAKFGSDTVRMYLAFIGPYNEAGSYPWDPHGILGIRRFLDRVWNIASTKNLTKAQALQDLAQRDGASRAILQQENMRVLEKPGAETLARALNKTIKQVSENIEDFKFNTAISAMMIFLNEMEKNPVDRDLFQKFLRILAPFAPHLTEEIWNKLRKSAQGRPASGWKSIHLEPWPEFDPKMLEEDNFDLIVQINGKTRDKFSAPINISQSEAERLTLAREKVKLALENKQPRKIIFVPKRLINIVV</sequence>
<comment type="catalytic activity">
    <reaction evidence="9 10">
        <text>tRNA(Leu) + L-leucine + ATP = L-leucyl-tRNA(Leu) + AMP + diphosphate</text>
        <dbReference type="Rhea" id="RHEA:11688"/>
        <dbReference type="Rhea" id="RHEA-COMP:9613"/>
        <dbReference type="Rhea" id="RHEA-COMP:9622"/>
        <dbReference type="ChEBI" id="CHEBI:30616"/>
        <dbReference type="ChEBI" id="CHEBI:33019"/>
        <dbReference type="ChEBI" id="CHEBI:57427"/>
        <dbReference type="ChEBI" id="CHEBI:78442"/>
        <dbReference type="ChEBI" id="CHEBI:78494"/>
        <dbReference type="ChEBI" id="CHEBI:456215"/>
        <dbReference type="EC" id="6.1.1.4"/>
    </reaction>
</comment>
<keyword evidence="7 10" id="KW-0648">Protein biosynthesis</keyword>
<dbReference type="Pfam" id="PF08264">
    <property type="entry name" value="Anticodon_1"/>
    <property type="match status" value="1"/>
</dbReference>
<evidence type="ECO:0000256" key="5">
    <source>
        <dbReference type="ARBA" id="ARBA00022801"/>
    </source>
</evidence>
<accession>A0A1F5WZA2</accession>
<dbReference type="CDD" id="cd02883">
    <property type="entry name" value="NUDIX_Hydrolase"/>
    <property type="match status" value="1"/>
</dbReference>
<dbReference type="Proteomes" id="UP000178114">
    <property type="component" value="Unassembled WGS sequence"/>
</dbReference>
<dbReference type="FunFam" id="3.40.50.620:FF:000056">
    <property type="entry name" value="Leucine--tRNA ligase"/>
    <property type="match status" value="1"/>
</dbReference>
<dbReference type="SUPFAM" id="SSF47323">
    <property type="entry name" value="Anticodon-binding domain of a subclass of class I aminoacyl-tRNA synthetases"/>
    <property type="match status" value="1"/>
</dbReference>
<dbReference type="FunFam" id="3.40.50.620:FF:000003">
    <property type="entry name" value="Leucine--tRNA ligase"/>
    <property type="match status" value="1"/>
</dbReference>
<dbReference type="GO" id="GO:0006429">
    <property type="term" value="P:leucyl-tRNA aminoacylation"/>
    <property type="evidence" value="ECO:0007669"/>
    <property type="project" value="UniProtKB-UniRule"/>
</dbReference>
<dbReference type="InterPro" id="IPR009080">
    <property type="entry name" value="tRNAsynth_Ia_anticodon-bd"/>
</dbReference>
<dbReference type="STRING" id="1798351.A2930_03090"/>
<proteinExistence type="inferred from homology"/>
<evidence type="ECO:0000256" key="3">
    <source>
        <dbReference type="ARBA" id="ARBA00022598"/>
    </source>
</evidence>
<feature type="domain" description="Nudix hydrolase" evidence="11">
    <location>
        <begin position="392"/>
        <end position="529"/>
    </location>
</feature>
<dbReference type="HAMAP" id="MF_00049_B">
    <property type="entry name" value="Leu_tRNA_synth_B"/>
    <property type="match status" value="1"/>
</dbReference>
<evidence type="ECO:0000256" key="10">
    <source>
        <dbReference type="HAMAP-Rule" id="MF_00049"/>
    </source>
</evidence>
<keyword evidence="2 10" id="KW-0963">Cytoplasm</keyword>
<name>A0A1F5WZA2_9BACT</name>
<feature type="short sequence motif" description="'KMSKS' region" evidence="10">
    <location>
        <begin position="744"/>
        <end position="748"/>
    </location>
</feature>
<dbReference type="SUPFAM" id="SSF52374">
    <property type="entry name" value="Nucleotidylyl transferase"/>
    <property type="match status" value="1"/>
</dbReference>
<evidence type="ECO:0000256" key="8">
    <source>
        <dbReference type="ARBA" id="ARBA00023146"/>
    </source>
</evidence>
<evidence type="ECO:0000259" key="11">
    <source>
        <dbReference type="PROSITE" id="PS51462"/>
    </source>
</evidence>
<gene>
    <name evidence="10" type="primary">leuS</name>
    <name evidence="12" type="ORF">A2930_03090</name>
</gene>
<dbReference type="GO" id="GO:0004823">
    <property type="term" value="F:leucine-tRNA ligase activity"/>
    <property type="evidence" value="ECO:0007669"/>
    <property type="project" value="UniProtKB-UniRule"/>
</dbReference>
<comment type="caution">
    <text evidence="12">The sequence shown here is derived from an EMBL/GenBank/DDBJ whole genome shotgun (WGS) entry which is preliminary data.</text>
</comment>
<dbReference type="InterPro" id="IPR015413">
    <property type="entry name" value="Methionyl/Leucyl_tRNA_Synth"/>
</dbReference>
<organism evidence="12 13">
    <name type="scientific">Candidatus Giovannonibacteria bacterium RIFCSPLOWO2_01_FULL_45_34</name>
    <dbReference type="NCBI Taxonomy" id="1798351"/>
    <lineage>
        <taxon>Bacteria</taxon>
        <taxon>Candidatus Giovannoniibacteriota</taxon>
    </lineage>
</organism>
<dbReference type="Gene3D" id="3.40.50.620">
    <property type="entry name" value="HUPs"/>
    <property type="match status" value="2"/>
</dbReference>
<dbReference type="InterPro" id="IPR000086">
    <property type="entry name" value="NUDIX_hydrolase_dom"/>
</dbReference>
<dbReference type="GO" id="GO:0002161">
    <property type="term" value="F:aminoacyl-tRNA deacylase activity"/>
    <property type="evidence" value="ECO:0007669"/>
    <property type="project" value="InterPro"/>
</dbReference>
<dbReference type="Pfam" id="PF00293">
    <property type="entry name" value="NUDIX"/>
    <property type="match status" value="1"/>
</dbReference>
<dbReference type="EMBL" id="MFID01000032">
    <property type="protein sequence ID" value="OGF80641.1"/>
    <property type="molecule type" value="Genomic_DNA"/>
</dbReference>
<dbReference type="SUPFAM" id="SSF50677">
    <property type="entry name" value="ValRS/IleRS/LeuRS editing domain"/>
    <property type="match status" value="1"/>
</dbReference>
<dbReference type="Pfam" id="PF09334">
    <property type="entry name" value="tRNA-synt_1g"/>
    <property type="match status" value="1"/>
</dbReference>
<dbReference type="CDD" id="cd00812">
    <property type="entry name" value="LeuRS_core"/>
    <property type="match status" value="1"/>
</dbReference>
<dbReference type="Gene3D" id="3.90.740.10">
    <property type="entry name" value="Valyl/Leucyl/Isoleucyl-tRNA synthetase, editing domain"/>
    <property type="match status" value="1"/>
</dbReference>
<dbReference type="InterPro" id="IPR002300">
    <property type="entry name" value="aa-tRNA-synth_Ia"/>
</dbReference>
<dbReference type="FunFam" id="1.10.730.10:FF:000002">
    <property type="entry name" value="Leucine--tRNA ligase"/>
    <property type="match status" value="1"/>
</dbReference>
<dbReference type="PROSITE" id="PS00893">
    <property type="entry name" value="NUDIX_BOX"/>
    <property type="match status" value="1"/>
</dbReference>
<dbReference type="PRINTS" id="PR00985">
    <property type="entry name" value="TRNASYNTHLEU"/>
</dbReference>
<dbReference type="SUPFAM" id="SSF55811">
    <property type="entry name" value="Nudix"/>
    <property type="match status" value="1"/>
</dbReference>
<evidence type="ECO:0000256" key="7">
    <source>
        <dbReference type="ARBA" id="ARBA00022917"/>
    </source>
</evidence>
<evidence type="ECO:0000313" key="12">
    <source>
        <dbReference type="EMBL" id="OGF80641.1"/>
    </source>
</evidence>
<dbReference type="InterPro" id="IPR015797">
    <property type="entry name" value="NUDIX_hydrolase-like_dom_sf"/>
</dbReference>
<evidence type="ECO:0000256" key="2">
    <source>
        <dbReference type="ARBA" id="ARBA00022490"/>
    </source>
</evidence>
<dbReference type="InterPro" id="IPR014729">
    <property type="entry name" value="Rossmann-like_a/b/a_fold"/>
</dbReference>
<dbReference type="GO" id="GO:0005829">
    <property type="term" value="C:cytosol"/>
    <property type="evidence" value="ECO:0007669"/>
    <property type="project" value="TreeGrafter"/>
</dbReference>
<dbReference type="InterPro" id="IPR002302">
    <property type="entry name" value="Leu-tRNA-ligase"/>
</dbReference>
<dbReference type="InterPro" id="IPR013155">
    <property type="entry name" value="M/V/L/I-tRNA-synth_anticd-bd"/>
</dbReference>
<dbReference type="EC" id="6.1.1.4" evidence="10"/>
<keyword evidence="5" id="KW-0378">Hydrolase</keyword>
<keyword evidence="3 10" id="KW-0436">Ligase</keyword>
<comment type="caution">
    <text evidence="10">Lacks conserved residue(s) required for the propagation of feature annotation.</text>
</comment>
<dbReference type="InterPro" id="IPR025709">
    <property type="entry name" value="Leu_tRNA-synth_edit"/>
</dbReference>
<dbReference type="Pfam" id="PF00133">
    <property type="entry name" value="tRNA-synt_1"/>
    <property type="match status" value="1"/>
</dbReference>
<reference evidence="12 13" key="1">
    <citation type="journal article" date="2016" name="Nat. Commun.">
        <title>Thousands of microbial genomes shed light on interconnected biogeochemical processes in an aquifer system.</title>
        <authorList>
            <person name="Anantharaman K."/>
            <person name="Brown C.T."/>
            <person name="Hug L.A."/>
            <person name="Sharon I."/>
            <person name="Castelle C.J."/>
            <person name="Probst A.J."/>
            <person name="Thomas B.C."/>
            <person name="Singh A."/>
            <person name="Wilkins M.J."/>
            <person name="Karaoz U."/>
            <person name="Brodie E.L."/>
            <person name="Williams K.H."/>
            <person name="Hubbard S.S."/>
            <person name="Banfield J.F."/>
        </authorList>
    </citation>
    <scope>NUCLEOTIDE SEQUENCE [LARGE SCALE GENOMIC DNA]</scope>
</reference>
<dbReference type="Gene3D" id="1.10.730.10">
    <property type="entry name" value="Isoleucyl-tRNA Synthetase, Domain 1"/>
    <property type="match status" value="2"/>
</dbReference>
<evidence type="ECO:0000256" key="9">
    <source>
        <dbReference type="ARBA" id="ARBA00047469"/>
    </source>
</evidence>
<dbReference type="PANTHER" id="PTHR43740">
    <property type="entry name" value="LEUCYL-TRNA SYNTHETASE"/>
    <property type="match status" value="1"/>
</dbReference>
<dbReference type="GO" id="GO:0005524">
    <property type="term" value="F:ATP binding"/>
    <property type="evidence" value="ECO:0007669"/>
    <property type="project" value="UniProtKB-UniRule"/>
</dbReference>
<evidence type="ECO:0000256" key="4">
    <source>
        <dbReference type="ARBA" id="ARBA00022741"/>
    </source>
</evidence>
<feature type="binding site" evidence="10">
    <location>
        <position position="747"/>
    </location>
    <ligand>
        <name>ATP</name>
        <dbReference type="ChEBI" id="CHEBI:30616"/>
    </ligand>
</feature>
<keyword evidence="6 10" id="KW-0067">ATP-binding</keyword>
<dbReference type="Gene3D" id="3.90.79.10">
    <property type="entry name" value="Nucleoside Triphosphate Pyrophosphohydrolase"/>
    <property type="match status" value="1"/>
</dbReference>
<dbReference type="InterPro" id="IPR009008">
    <property type="entry name" value="Val/Leu/Ile-tRNA-synth_edit"/>
</dbReference>
<dbReference type="PROSITE" id="PS51462">
    <property type="entry name" value="NUDIX"/>
    <property type="match status" value="1"/>
</dbReference>
<evidence type="ECO:0000313" key="13">
    <source>
        <dbReference type="Proteomes" id="UP000178114"/>
    </source>
</evidence>